<name>A0ABV8FM11_9ACTN</name>
<accession>A0ABV8FM11</accession>
<evidence type="ECO:0000313" key="2">
    <source>
        <dbReference type="EMBL" id="MFC3997085.1"/>
    </source>
</evidence>
<proteinExistence type="predicted"/>
<feature type="region of interest" description="Disordered" evidence="1">
    <location>
        <begin position="1"/>
        <end position="24"/>
    </location>
</feature>
<keyword evidence="3" id="KW-1185">Reference proteome</keyword>
<dbReference type="RefSeq" id="WP_378533734.1">
    <property type="nucleotide sequence ID" value="NZ_JBHSBH010000009.1"/>
</dbReference>
<dbReference type="EMBL" id="JBHSBH010000009">
    <property type="protein sequence ID" value="MFC3997085.1"/>
    <property type="molecule type" value="Genomic_DNA"/>
</dbReference>
<comment type="caution">
    <text evidence="2">The sequence shown here is derived from an EMBL/GenBank/DDBJ whole genome shotgun (WGS) entry which is preliminary data.</text>
</comment>
<dbReference type="Proteomes" id="UP001595847">
    <property type="component" value="Unassembled WGS sequence"/>
</dbReference>
<organism evidence="2 3">
    <name type="scientific">Nocardiopsis sediminis</name>
    <dbReference type="NCBI Taxonomy" id="1778267"/>
    <lineage>
        <taxon>Bacteria</taxon>
        <taxon>Bacillati</taxon>
        <taxon>Actinomycetota</taxon>
        <taxon>Actinomycetes</taxon>
        <taxon>Streptosporangiales</taxon>
        <taxon>Nocardiopsidaceae</taxon>
        <taxon>Nocardiopsis</taxon>
    </lineage>
</organism>
<reference evidence="3" key="1">
    <citation type="journal article" date="2019" name="Int. J. Syst. Evol. Microbiol.">
        <title>The Global Catalogue of Microorganisms (GCM) 10K type strain sequencing project: providing services to taxonomists for standard genome sequencing and annotation.</title>
        <authorList>
            <consortium name="The Broad Institute Genomics Platform"/>
            <consortium name="The Broad Institute Genome Sequencing Center for Infectious Disease"/>
            <person name="Wu L."/>
            <person name="Ma J."/>
        </authorList>
    </citation>
    <scope>NUCLEOTIDE SEQUENCE [LARGE SCALE GENOMIC DNA]</scope>
    <source>
        <strain evidence="3">TBRC 1826</strain>
    </source>
</reference>
<sequence>MTDDADDSTPAERKPKGRISFDPETPNAVIYDVLSDVATDVIGEYIQISVETDDPAIKSDAKAKAIKVRQAKRNVDPDDREALITEVRRLEQERDALRGV</sequence>
<protein>
    <submittedName>
        <fullName evidence="2">Uncharacterized protein</fullName>
    </submittedName>
</protein>
<evidence type="ECO:0000313" key="3">
    <source>
        <dbReference type="Proteomes" id="UP001595847"/>
    </source>
</evidence>
<evidence type="ECO:0000256" key="1">
    <source>
        <dbReference type="SAM" id="MobiDB-lite"/>
    </source>
</evidence>
<gene>
    <name evidence="2" type="ORF">ACFOVU_14225</name>
</gene>